<evidence type="ECO:0000313" key="3">
    <source>
        <dbReference type="EMBL" id="VEN40743.1"/>
    </source>
</evidence>
<feature type="region of interest" description="Disordered" evidence="2">
    <location>
        <begin position="480"/>
        <end position="531"/>
    </location>
</feature>
<dbReference type="EMBL" id="CAACVG010006639">
    <property type="protein sequence ID" value="VEN40743.1"/>
    <property type="molecule type" value="Genomic_DNA"/>
</dbReference>
<evidence type="ECO:0000256" key="1">
    <source>
        <dbReference type="SAM" id="Coils"/>
    </source>
</evidence>
<keyword evidence="4" id="KW-1185">Reference proteome</keyword>
<dbReference type="Proteomes" id="UP000410492">
    <property type="component" value="Unassembled WGS sequence"/>
</dbReference>
<name>A0A653BYW0_CALMS</name>
<organism evidence="3 4">
    <name type="scientific">Callosobruchus maculatus</name>
    <name type="common">Southern cowpea weevil</name>
    <name type="synonym">Pulse bruchid</name>
    <dbReference type="NCBI Taxonomy" id="64391"/>
    <lineage>
        <taxon>Eukaryota</taxon>
        <taxon>Metazoa</taxon>
        <taxon>Ecdysozoa</taxon>
        <taxon>Arthropoda</taxon>
        <taxon>Hexapoda</taxon>
        <taxon>Insecta</taxon>
        <taxon>Pterygota</taxon>
        <taxon>Neoptera</taxon>
        <taxon>Endopterygota</taxon>
        <taxon>Coleoptera</taxon>
        <taxon>Polyphaga</taxon>
        <taxon>Cucujiformia</taxon>
        <taxon>Chrysomeloidea</taxon>
        <taxon>Chrysomelidae</taxon>
        <taxon>Bruchinae</taxon>
        <taxon>Bruchini</taxon>
        <taxon>Callosobruchus</taxon>
    </lineage>
</organism>
<dbReference type="OrthoDB" id="341421at2759"/>
<sequence length="546" mass="62324">MSSFNLFQGLRKSNVDSAFKPLVKYLHLFPTFLELEHGYAPSTQEMDVLMNCDVPTSLCYPQYFSIDRTHEQQTILEVEEFYSKKLQRKRTCKSSYLDMSCVVTKKFDLAYFGDLAPEIAEFMAQNDAYVEYTEEEPSEEITRLFQQLEEIKKETAEKIQQDRELAEDIMRELEILKYEGGASCSDVNRENELESTMQSDRLMGSGERENKRQDFDKPNSRSTETSDLIDLQDNYSSLDMECSSSSKNTNPFLSDCYEEPEVTNEPLVLNPNNPFLSYLLGDQKDQSSSPTSDHSSTSTVYETYIEEVKVEQKWVNNENKEVKIEQRWSNDNDVVSLVESLSIKNAPDTAKVSTSQKNRDCAIQTGPEAPIEQPTIHQVPQPGAMPNLPYGGYQQPQQFGGYTPWSTAADCAPFGFGPRYPTPGYGFSDFGPPMQPWMMQMLWRMQMRSQYNSGMGPAYQQQSQYYQHPQYQQQFPYQHQFQPRGPIRPPPGFYPPLPAPSQGPSKATSNSTASTSSQTTSSTVTTNSTDFYDAYNKQLKQMVDNK</sequence>
<feature type="region of interest" description="Disordered" evidence="2">
    <location>
        <begin position="187"/>
        <end position="231"/>
    </location>
</feature>
<evidence type="ECO:0000313" key="4">
    <source>
        <dbReference type="Proteomes" id="UP000410492"/>
    </source>
</evidence>
<dbReference type="AlphaFoldDB" id="A0A653BYW0"/>
<proteinExistence type="predicted"/>
<keyword evidence="1" id="KW-0175">Coiled coil</keyword>
<protein>
    <submittedName>
        <fullName evidence="3">Uncharacterized protein</fullName>
    </submittedName>
</protein>
<evidence type="ECO:0000256" key="2">
    <source>
        <dbReference type="SAM" id="MobiDB-lite"/>
    </source>
</evidence>
<feature type="compositionally biased region" description="Pro residues" evidence="2">
    <location>
        <begin position="486"/>
        <end position="501"/>
    </location>
</feature>
<gene>
    <name evidence="3" type="ORF">CALMAC_LOCUS4811</name>
</gene>
<feature type="compositionally biased region" description="Basic and acidic residues" evidence="2">
    <location>
        <begin position="206"/>
        <end position="219"/>
    </location>
</feature>
<reference evidence="3 4" key="1">
    <citation type="submission" date="2019-01" db="EMBL/GenBank/DDBJ databases">
        <authorList>
            <person name="Sayadi A."/>
        </authorList>
    </citation>
    <scope>NUCLEOTIDE SEQUENCE [LARGE SCALE GENOMIC DNA]</scope>
</reference>
<feature type="coiled-coil region" evidence="1">
    <location>
        <begin position="145"/>
        <end position="176"/>
    </location>
</feature>
<feature type="compositionally biased region" description="Low complexity" evidence="2">
    <location>
        <begin position="505"/>
        <end position="529"/>
    </location>
</feature>
<accession>A0A653BYW0</accession>